<keyword evidence="1 10" id="KW-0723">Serine/threonine-protein kinase</keyword>
<evidence type="ECO:0000256" key="8">
    <source>
        <dbReference type="PIRSR" id="PIRSR630616-3"/>
    </source>
</evidence>
<dbReference type="GO" id="GO:0005524">
    <property type="term" value="F:ATP binding"/>
    <property type="evidence" value="ECO:0007669"/>
    <property type="project" value="UniProtKB-UniRule"/>
</dbReference>
<dbReference type="InterPro" id="IPR011009">
    <property type="entry name" value="Kinase-like_dom_sf"/>
</dbReference>
<dbReference type="PROSITE" id="PS00107">
    <property type="entry name" value="PROTEIN_KINASE_ATP"/>
    <property type="match status" value="1"/>
</dbReference>
<evidence type="ECO:0000256" key="1">
    <source>
        <dbReference type="ARBA" id="ARBA00022527"/>
    </source>
</evidence>
<feature type="cross-link" description="Glycyl lysine isopeptide (Lys-Gly) (interchain with G-Cter in SUMO2)" evidence="8">
    <location>
        <position position="136"/>
    </location>
</feature>
<accession>D7G8Y3</accession>
<keyword evidence="14" id="KW-1185">Reference proteome</keyword>
<dbReference type="AlphaFoldDB" id="D7G8Y3"/>
<dbReference type="InParanoid" id="D7G8Y3"/>
<feature type="binding site" evidence="7 9">
    <location>
        <position position="35"/>
    </location>
    <ligand>
        <name>ATP</name>
        <dbReference type="ChEBI" id="CHEBI:30616"/>
    </ligand>
</feature>
<dbReference type="PANTHER" id="PTHR24350">
    <property type="entry name" value="SERINE/THREONINE-PROTEIN KINASE IAL-RELATED"/>
    <property type="match status" value="1"/>
</dbReference>
<dbReference type="Pfam" id="PF00069">
    <property type="entry name" value="Pkinase"/>
    <property type="match status" value="1"/>
</dbReference>
<keyword evidence="5 7" id="KW-0067">ATP-binding</keyword>
<gene>
    <name evidence="13" type="ORF">Esi_0932_0001</name>
</gene>
<dbReference type="STRING" id="2880.D7G8Y3"/>
<evidence type="ECO:0000256" key="3">
    <source>
        <dbReference type="ARBA" id="ARBA00022741"/>
    </source>
</evidence>
<dbReference type="InterPro" id="IPR000719">
    <property type="entry name" value="Prot_kinase_dom"/>
</dbReference>
<dbReference type="SUPFAM" id="SSF56112">
    <property type="entry name" value="Protein kinase-like (PK-like)"/>
    <property type="match status" value="1"/>
</dbReference>
<feature type="binding site" evidence="7">
    <location>
        <position position="16"/>
    </location>
    <ligand>
        <name>ATP</name>
        <dbReference type="ChEBI" id="CHEBI:30616"/>
    </ligand>
</feature>
<evidence type="ECO:0000256" key="6">
    <source>
        <dbReference type="PIRSR" id="PIRSR630616-1"/>
    </source>
</evidence>
<proteinExistence type="inferred from homology"/>
<dbReference type="InterPro" id="IPR030616">
    <property type="entry name" value="Aur-like"/>
</dbReference>
<dbReference type="OrthoDB" id="377346at2759"/>
<dbReference type="PROSITE" id="PS50011">
    <property type="entry name" value="PROTEIN_KINASE_DOM"/>
    <property type="match status" value="1"/>
</dbReference>
<evidence type="ECO:0000259" key="12">
    <source>
        <dbReference type="PROSITE" id="PS50011"/>
    </source>
</evidence>
<evidence type="ECO:0000256" key="11">
    <source>
        <dbReference type="SAM" id="MobiDB-lite"/>
    </source>
</evidence>
<dbReference type="Gene3D" id="1.10.510.10">
    <property type="entry name" value="Transferase(Phosphotransferase) domain 1"/>
    <property type="match status" value="1"/>
</dbReference>
<evidence type="ECO:0000256" key="10">
    <source>
        <dbReference type="RuleBase" id="RU000304"/>
    </source>
</evidence>
<protein>
    <submittedName>
        <fullName evidence="13">Aurora/Ipl1 Related kinase family member (Air-2)</fullName>
    </submittedName>
</protein>
<keyword evidence="4 13" id="KW-0418">Kinase</keyword>
<feature type="region of interest" description="Disordered" evidence="11">
    <location>
        <begin position="212"/>
        <end position="264"/>
    </location>
</feature>
<dbReference type="FunFam" id="3.30.200.20:FF:000042">
    <property type="entry name" value="Aurora kinase A"/>
    <property type="match status" value="1"/>
</dbReference>
<feature type="compositionally biased region" description="Polar residues" evidence="11">
    <location>
        <begin position="218"/>
        <end position="244"/>
    </location>
</feature>
<dbReference type="InterPro" id="IPR017441">
    <property type="entry name" value="Protein_kinase_ATP_BS"/>
</dbReference>
<keyword evidence="3 7" id="KW-0547">Nucleotide-binding</keyword>
<reference evidence="13 14" key="1">
    <citation type="journal article" date="2010" name="Nature">
        <title>The Ectocarpus genome and the independent evolution of multicellularity in brown algae.</title>
        <authorList>
            <person name="Cock J.M."/>
            <person name="Sterck L."/>
            <person name="Rouze P."/>
            <person name="Scornet D."/>
            <person name="Allen A.E."/>
            <person name="Amoutzias G."/>
            <person name="Anthouard V."/>
            <person name="Artiguenave F."/>
            <person name="Aury J.M."/>
            <person name="Badger J.H."/>
            <person name="Beszteri B."/>
            <person name="Billiau K."/>
            <person name="Bonnet E."/>
            <person name="Bothwell J.H."/>
            <person name="Bowler C."/>
            <person name="Boyen C."/>
            <person name="Brownlee C."/>
            <person name="Carrano C.J."/>
            <person name="Charrier B."/>
            <person name="Cho G.Y."/>
            <person name="Coelho S.M."/>
            <person name="Collen J."/>
            <person name="Corre E."/>
            <person name="Da Silva C."/>
            <person name="Delage L."/>
            <person name="Delaroque N."/>
            <person name="Dittami S.M."/>
            <person name="Doulbeau S."/>
            <person name="Elias M."/>
            <person name="Farnham G."/>
            <person name="Gachon C.M."/>
            <person name="Gschloessl B."/>
            <person name="Heesch S."/>
            <person name="Jabbari K."/>
            <person name="Jubin C."/>
            <person name="Kawai H."/>
            <person name="Kimura K."/>
            <person name="Kloareg B."/>
            <person name="Kupper F.C."/>
            <person name="Lang D."/>
            <person name="Le Bail A."/>
            <person name="Leblanc C."/>
            <person name="Lerouge P."/>
            <person name="Lohr M."/>
            <person name="Lopez P.J."/>
            <person name="Martens C."/>
            <person name="Maumus F."/>
            <person name="Michel G."/>
            <person name="Miranda-Saavedra D."/>
            <person name="Morales J."/>
            <person name="Moreau H."/>
            <person name="Motomura T."/>
            <person name="Nagasato C."/>
            <person name="Napoli C.A."/>
            <person name="Nelson D.R."/>
            <person name="Nyvall-Collen P."/>
            <person name="Peters A.F."/>
            <person name="Pommier C."/>
            <person name="Potin P."/>
            <person name="Poulain J."/>
            <person name="Quesneville H."/>
            <person name="Read B."/>
            <person name="Rensing S.A."/>
            <person name="Ritter A."/>
            <person name="Rousvoal S."/>
            <person name="Samanta M."/>
            <person name="Samson G."/>
            <person name="Schroeder D.C."/>
            <person name="Segurens B."/>
            <person name="Strittmatter M."/>
            <person name="Tonon T."/>
            <person name="Tregear J.W."/>
            <person name="Valentin K."/>
            <person name="von Dassow P."/>
            <person name="Yamagishi T."/>
            <person name="Van de Peer Y."/>
            <person name="Wincker P."/>
        </authorList>
    </citation>
    <scope>NUCLEOTIDE SEQUENCE [LARGE SCALE GENOMIC DNA]</scope>
    <source>
        <strain evidence="14">Ec32 / CCAP1310/4</strain>
    </source>
</reference>
<sequence length="346" mass="37505">MCIQDFQVTSKLGMGKFGIVYKAKSKQSHKTVAIKVIYKSSLRDGNYQDAVNLDRERRLQANLRHPNIVGIQNSFQDPKFVYLVLDFASGGDVYKVLSQERHKTGLPHEVAAAYLHDAASAIAYLHRMHVIHRDLKAENLLVDSKGRLQLSDFGWAVHAKPPHQHIRRTMCGTPEYAPPEILVRHPEYTKAVDIWSLGVLAFELLTGKTPFSRAHPATSPQTAADCNNNDGSSTQTSLSPSAGSGPTAAGMQRAPGSAEVAAASEVEEIHKGDDHAKLYGRIAGWGGSRDSLFGRGTRGSGAPELARDVVMAMLRPVPGDRLEAGEVLKLPWVALRGKGTAASATT</sequence>
<dbReference type="Proteomes" id="UP000002630">
    <property type="component" value="Unassembled WGS sequence"/>
</dbReference>
<dbReference type="EMBL" id="FN649760">
    <property type="protein sequence ID" value="CBJ34067.1"/>
    <property type="molecule type" value="Genomic_DNA"/>
</dbReference>
<comment type="similarity">
    <text evidence="10">Belongs to the protein kinase superfamily.</text>
</comment>
<feature type="domain" description="Protein kinase" evidence="12">
    <location>
        <begin position="6"/>
        <end position="333"/>
    </location>
</feature>
<evidence type="ECO:0000313" key="13">
    <source>
        <dbReference type="EMBL" id="CBJ34067.1"/>
    </source>
</evidence>
<dbReference type="GO" id="GO:0004674">
    <property type="term" value="F:protein serine/threonine kinase activity"/>
    <property type="evidence" value="ECO:0007669"/>
    <property type="project" value="UniProtKB-KW"/>
</dbReference>
<dbReference type="PROSITE" id="PS00108">
    <property type="entry name" value="PROTEIN_KINASE_ST"/>
    <property type="match status" value="1"/>
</dbReference>
<dbReference type="SMART" id="SM00220">
    <property type="entry name" value="S_TKc"/>
    <property type="match status" value="1"/>
</dbReference>
<evidence type="ECO:0000256" key="4">
    <source>
        <dbReference type="ARBA" id="ARBA00022777"/>
    </source>
</evidence>
<evidence type="ECO:0000256" key="7">
    <source>
        <dbReference type="PIRSR" id="PIRSR630616-2"/>
    </source>
</evidence>
<feature type="binding site" evidence="7">
    <location>
        <begin position="138"/>
        <end position="139"/>
    </location>
    <ligand>
        <name>ATP</name>
        <dbReference type="ChEBI" id="CHEBI:30616"/>
    </ligand>
</feature>
<feature type="active site" description="Proton acceptor" evidence="6">
    <location>
        <position position="134"/>
    </location>
</feature>
<dbReference type="eggNOG" id="KOG0580">
    <property type="taxonomic scope" value="Eukaryota"/>
</dbReference>
<evidence type="ECO:0000256" key="9">
    <source>
        <dbReference type="PROSITE-ProRule" id="PRU10141"/>
    </source>
</evidence>
<dbReference type="Gene3D" id="3.30.200.20">
    <property type="entry name" value="Phosphorylase Kinase, domain 1"/>
    <property type="match status" value="1"/>
</dbReference>
<dbReference type="InterPro" id="IPR008271">
    <property type="entry name" value="Ser/Thr_kinase_AS"/>
</dbReference>
<feature type="binding site" evidence="7">
    <location>
        <begin position="86"/>
        <end position="88"/>
    </location>
    <ligand>
        <name>ATP</name>
        <dbReference type="ChEBI" id="CHEBI:30616"/>
    </ligand>
</feature>
<evidence type="ECO:0000256" key="2">
    <source>
        <dbReference type="ARBA" id="ARBA00022679"/>
    </source>
</evidence>
<evidence type="ECO:0000313" key="14">
    <source>
        <dbReference type="Proteomes" id="UP000002630"/>
    </source>
</evidence>
<evidence type="ECO:0000256" key="5">
    <source>
        <dbReference type="ARBA" id="ARBA00022840"/>
    </source>
</evidence>
<organism evidence="13 14">
    <name type="scientific">Ectocarpus siliculosus</name>
    <name type="common">Brown alga</name>
    <name type="synonym">Conferva siliculosa</name>
    <dbReference type="NCBI Taxonomy" id="2880"/>
    <lineage>
        <taxon>Eukaryota</taxon>
        <taxon>Sar</taxon>
        <taxon>Stramenopiles</taxon>
        <taxon>Ochrophyta</taxon>
        <taxon>PX clade</taxon>
        <taxon>Phaeophyceae</taxon>
        <taxon>Ectocarpales</taxon>
        <taxon>Ectocarpaceae</taxon>
        <taxon>Ectocarpus</taxon>
    </lineage>
</organism>
<name>D7G8Y3_ECTSI</name>
<keyword evidence="2" id="KW-0808">Transferase</keyword>
<feature type="binding site" evidence="7">
    <location>
        <position position="152"/>
    </location>
    <ligand>
        <name>ATP</name>
        <dbReference type="ChEBI" id="CHEBI:30616"/>
    </ligand>
</feature>